<dbReference type="Pfam" id="PF01368">
    <property type="entry name" value="DHH"/>
    <property type="match status" value="1"/>
</dbReference>
<evidence type="ECO:0000259" key="7">
    <source>
        <dbReference type="Pfam" id="PF01368"/>
    </source>
</evidence>
<dbReference type="InterPro" id="IPR003156">
    <property type="entry name" value="DHHA1_dom"/>
</dbReference>
<dbReference type="PANTHER" id="PTHR30255">
    <property type="entry name" value="SINGLE-STRANDED-DNA-SPECIFIC EXONUCLEASE RECJ"/>
    <property type="match status" value="1"/>
</dbReference>
<evidence type="ECO:0000256" key="1">
    <source>
        <dbReference type="ARBA" id="ARBA00005915"/>
    </source>
</evidence>
<dbReference type="PANTHER" id="PTHR30255:SF2">
    <property type="entry name" value="SINGLE-STRANDED-DNA-SPECIFIC EXONUCLEASE RECJ"/>
    <property type="match status" value="1"/>
</dbReference>
<feature type="domain" description="DHHA1" evidence="8">
    <location>
        <begin position="349"/>
        <end position="439"/>
    </location>
</feature>
<evidence type="ECO:0000256" key="6">
    <source>
        <dbReference type="SAM" id="Coils"/>
    </source>
</evidence>
<dbReference type="Proteomes" id="UP000745859">
    <property type="component" value="Unassembled WGS sequence"/>
</dbReference>
<keyword evidence="3" id="KW-0540">Nuclease</keyword>
<dbReference type="InterPro" id="IPR051673">
    <property type="entry name" value="SSDNA_exonuclease_RecJ"/>
</dbReference>
<dbReference type="Gene3D" id="3.10.310.30">
    <property type="match status" value="1"/>
</dbReference>
<dbReference type="InterPro" id="IPR001667">
    <property type="entry name" value="DDH_dom"/>
</dbReference>
<evidence type="ECO:0000313" key="11">
    <source>
        <dbReference type="Proteomes" id="UP000745859"/>
    </source>
</evidence>
<organism evidence="10 11">
    <name type="scientific">Wenyingzhuangia heitensis</name>
    <dbReference type="NCBI Taxonomy" id="1487859"/>
    <lineage>
        <taxon>Bacteria</taxon>
        <taxon>Pseudomonadati</taxon>
        <taxon>Bacteroidota</taxon>
        <taxon>Flavobacteriia</taxon>
        <taxon>Flavobacteriales</taxon>
        <taxon>Flavobacteriaceae</taxon>
        <taxon>Wenyingzhuangia</taxon>
    </lineage>
</organism>
<feature type="coiled-coil region" evidence="6">
    <location>
        <begin position="296"/>
        <end position="327"/>
    </location>
</feature>
<dbReference type="SUPFAM" id="SSF64182">
    <property type="entry name" value="DHH phosphoesterases"/>
    <property type="match status" value="1"/>
</dbReference>
<dbReference type="Gene3D" id="3.90.1640.30">
    <property type="match status" value="1"/>
</dbReference>
<sequence length="574" mass="64342">MRWKTKNLPNIETVNSLATSLGVDKTIALLLVQRGVDTFDKAKEYFRPSLKTLHNPFLMKGMDKAVERVFKAIEAEETIMVFGDYDVDGTTAVALMSSYLLTIYPNVVTYIPDRYKEGYGISYQGIDFAEDNDISLIIALDCGIKAIDKVAYAKEKNIDFIICDHHRPGATVPDAVAVLDPKQIDCKYPYDELSGCGVGFKLIQAIAETLEEPFETLHPYLDLLAVSIAADIVPMDGENRVLAYHGLKVINSNPRPGIKAILNQINKTELTITDVVFIIAPRINAAGRMKQGIHAVELLTEQNENLAKKFAEEIDKYNADRKELDKKITYEAIEQIRENNEEQNSTNVVFCETWHKGVIGIVASRVIETYYKPTLVFTKSGNKLAASARSVKGFDVYNALEACSEHIEQFGGHKYAAGLTLLPENYKAFKACFEKVVKETLPVELTSPEITIDAEVDLVDLTPKFFRILSQFAPFGPVNMKPVFKATGLRDNGYGKRIGKVENEEDFPEHLRLNIVYGADKKTYNAIGFSMGDKLEEINNSETFEAAFTLEENNWNGYSSLQLMLKDIRCEEVN</sequence>
<protein>
    <recommendedName>
        <fullName evidence="2">Single-stranded-DNA-specific exonuclease RecJ</fullName>
    </recommendedName>
</protein>
<evidence type="ECO:0000256" key="5">
    <source>
        <dbReference type="ARBA" id="ARBA00022839"/>
    </source>
</evidence>
<feature type="domain" description="RecJ OB" evidence="9">
    <location>
        <begin position="452"/>
        <end position="567"/>
    </location>
</feature>
<comment type="similarity">
    <text evidence="1">Belongs to the RecJ family.</text>
</comment>
<dbReference type="Pfam" id="PF17768">
    <property type="entry name" value="RecJ_OB"/>
    <property type="match status" value="1"/>
</dbReference>
<evidence type="ECO:0000313" key="10">
    <source>
        <dbReference type="EMBL" id="NIJ44520.1"/>
    </source>
</evidence>
<evidence type="ECO:0000259" key="9">
    <source>
        <dbReference type="Pfam" id="PF17768"/>
    </source>
</evidence>
<evidence type="ECO:0000256" key="3">
    <source>
        <dbReference type="ARBA" id="ARBA00022722"/>
    </source>
</evidence>
<evidence type="ECO:0000256" key="4">
    <source>
        <dbReference type="ARBA" id="ARBA00022801"/>
    </source>
</evidence>
<evidence type="ECO:0000256" key="2">
    <source>
        <dbReference type="ARBA" id="ARBA00019841"/>
    </source>
</evidence>
<reference evidence="10 11" key="1">
    <citation type="submission" date="2020-03" db="EMBL/GenBank/DDBJ databases">
        <title>Genomic Encyclopedia of Type Strains, Phase IV (KMG-IV): sequencing the most valuable type-strain genomes for metagenomic binning, comparative biology and taxonomic classification.</title>
        <authorList>
            <person name="Goeker M."/>
        </authorList>
    </citation>
    <scope>NUCLEOTIDE SEQUENCE [LARGE SCALE GENOMIC DNA]</scope>
    <source>
        <strain evidence="10 11">DSM 101599</strain>
    </source>
</reference>
<dbReference type="InterPro" id="IPR041122">
    <property type="entry name" value="RecJ_OB"/>
</dbReference>
<keyword evidence="11" id="KW-1185">Reference proteome</keyword>
<accession>A0ABX0U6P5</accession>
<dbReference type="RefSeq" id="WP_167184661.1">
    <property type="nucleotide sequence ID" value="NZ_JAASQL010000001.1"/>
</dbReference>
<keyword evidence="4 10" id="KW-0378">Hydrolase</keyword>
<dbReference type="InterPro" id="IPR038763">
    <property type="entry name" value="DHH_sf"/>
</dbReference>
<feature type="domain" description="DDH" evidence="7">
    <location>
        <begin position="79"/>
        <end position="228"/>
    </location>
</feature>
<proteinExistence type="inferred from homology"/>
<comment type="caution">
    <text evidence="10">The sequence shown here is derived from an EMBL/GenBank/DDBJ whole genome shotgun (WGS) entry which is preliminary data.</text>
</comment>
<dbReference type="EMBL" id="JAASQL010000001">
    <property type="protein sequence ID" value="NIJ44520.1"/>
    <property type="molecule type" value="Genomic_DNA"/>
</dbReference>
<keyword evidence="5 10" id="KW-0269">Exonuclease</keyword>
<keyword evidence="6" id="KW-0175">Coiled coil</keyword>
<dbReference type="Pfam" id="PF02272">
    <property type="entry name" value="DHHA1"/>
    <property type="match status" value="1"/>
</dbReference>
<gene>
    <name evidence="10" type="ORF">FHR24_000959</name>
</gene>
<dbReference type="InterPro" id="IPR004610">
    <property type="entry name" value="RecJ"/>
</dbReference>
<dbReference type="NCBIfam" id="TIGR00644">
    <property type="entry name" value="recJ"/>
    <property type="match status" value="1"/>
</dbReference>
<evidence type="ECO:0000259" key="8">
    <source>
        <dbReference type="Pfam" id="PF02272"/>
    </source>
</evidence>
<dbReference type="GO" id="GO:0004527">
    <property type="term" value="F:exonuclease activity"/>
    <property type="evidence" value="ECO:0007669"/>
    <property type="project" value="UniProtKB-KW"/>
</dbReference>
<name>A0ABX0U6P5_9FLAO</name>